<dbReference type="AlphaFoldDB" id="A5A659"/>
<dbReference type="InterPro" id="IPR036388">
    <property type="entry name" value="WH-like_DNA-bd_sf"/>
</dbReference>
<name>A5A659_BACLD</name>
<dbReference type="InterPro" id="IPR001387">
    <property type="entry name" value="Cro/C1-type_HTH"/>
</dbReference>
<dbReference type="eggNOG" id="COG1191">
    <property type="taxonomic scope" value="Bacteria"/>
</dbReference>
<gene>
    <name evidence="3" type="primary">spoIIIC</name>
    <name evidence="3" type="ordered locus">BL05276</name>
</gene>
<evidence type="ECO:0000259" key="2">
    <source>
        <dbReference type="PROSITE" id="PS50943"/>
    </source>
</evidence>
<dbReference type="PATRIC" id="fig|279010.13.peg.2829"/>
<dbReference type="InterPro" id="IPR007630">
    <property type="entry name" value="RNA_pol_sigma70_r4"/>
</dbReference>
<dbReference type="KEGG" id="bli:BL05276"/>
<dbReference type="InterPro" id="IPR000943">
    <property type="entry name" value="RNA_pol_sigma70"/>
</dbReference>
<dbReference type="Gene3D" id="1.10.10.10">
    <property type="entry name" value="Winged helix-like DNA-binding domain superfamily/Winged helix DNA-binding domain"/>
    <property type="match status" value="1"/>
</dbReference>
<dbReference type="Proteomes" id="UP000000606">
    <property type="component" value="Chromosome"/>
</dbReference>
<comment type="similarity">
    <text evidence="1">Belongs to the sigma-70 factor family.</text>
</comment>
<accession>A5A659</accession>
<dbReference type="InterPro" id="IPR013324">
    <property type="entry name" value="RNA_pol_sigma_r3/r4-like"/>
</dbReference>
<dbReference type="EMBL" id="CP000002">
    <property type="protein sequence ID" value="AAU24290.2"/>
    <property type="molecule type" value="Genomic_DNA"/>
</dbReference>
<dbReference type="GO" id="GO:0006352">
    <property type="term" value="P:DNA-templated transcription initiation"/>
    <property type="evidence" value="ECO:0007669"/>
    <property type="project" value="InterPro"/>
</dbReference>
<dbReference type="PROSITE" id="PS50943">
    <property type="entry name" value="HTH_CROC1"/>
    <property type="match status" value="1"/>
</dbReference>
<proteinExistence type="inferred from homology"/>
<evidence type="ECO:0000313" key="4">
    <source>
        <dbReference type="Proteomes" id="UP000000606"/>
    </source>
</evidence>
<dbReference type="PROSITE" id="PS00716">
    <property type="entry name" value="SIGMA70_2"/>
    <property type="match status" value="1"/>
</dbReference>
<protein>
    <submittedName>
        <fullName evidence="3">RNA polymerase sporulation-specific sigma factor (Sigma-K) (C-terminal half)</fullName>
    </submittedName>
</protein>
<feature type="domain" description="HTH cro/C1-type" evidence="2">
    <location>
        <begin position="32"/>
        <end position="52"/>
    </location>
</feature>
<dbReference type="STRING" id="279010.BL05276"/>
<dbReference type="HOGENOM" id="CLU_2551250_0_0_9"/>
<keyword evidence="4" id="KW-1185">Reference proteome</keyword>
<sequence length="82" mass="9803">MKKSKNSLTSWTAEKKKFIAGRFSLDLKKEKTQREIAKELGISRSYVSRIEKRALMKVFHEFYREKKELFPNLEYKKTAKLS</sequence>
<organism evidence="3 4">
    <name type="scientific">Bacillus licheniformis (strain ATCC 14580 / DSM 13 / JCM 2505 / CCUG 7422 / NBRC 12200 / NCIMB 9375 / NCTC 10341 / NRRL NRS-1264 / Gibson 46)</name>
    <dbReference type="NCBI Taxonomy" id="279010"/>
    <lineage>
        <taxon>Bacteria</taxon>
        <taxon>Bacillati</taxon>
        <taxon>Bacillota</taxon>
        <taxon>Bacilli</taxon>
        <taxon>Bacillales</taxon>
        <taxon>Bacillaceae</taxon>
        <taxon>Bacillus</taxon>
    </lineage>
</organism>
<reference evidence="3 4" key="1">
    <citation type="journal article" date="2004" name="Genome Biol.">
        <title>Complete genome sequence of the industrial bacterium Bacillus licheniformis and comparisons with closely related Bacillus species.</title>
        <authorList>
            <person name="Rey M.W."/>
            <person name="Ramaiya P."/>
            <person name="Nelson B.A."/>
            <person name="Brody-Karpin S.D."/>
            <person name="Zaretsky E.J."/>
            <person name="Tang M."/>
            <person name="Lopez de Leon A."/>
            <person name="Xiang H."/>
            <person name="Gusti V."/>
            <person name="Clausen I.G."/>
            <person name="Olsen P.B."/>
            <person name="Rasmussen M.D."/>
            <person name="Andersen J.T."/>
            <person name="Jorgensen P.L."/>
            <person name="Larsen T.S."/>
            <person name="Sorokin A."/>
            <person name="Bolotin A."/>
            <person name="Lapidus A."/>
            <person name="Galleron N."/>
            <person name="Ehrlich S.D."/>
            <person name="Berka R.M."/>
        </authorList>
    </citation>
    <scope>NUCLEOTIDE SEQUENCE [LARGE SCALE GENOMIC DNA]</scope>
    <source>
        <strain evidence="4">ATCC 14580 / DSM 13 / JCM 2505 / CCUG 7422 / NBRC 12200 / NCIMB 9375 / NCTC 10341 / NRRL NRS-1264 / Gibson 46</strain>
    </source>
</reference>
<dbReference type="SUPFAM" id="SSF88659">
    <property type="entry name" value="Sigma3 and sigma4 domains of RNA polymerase sigma factors"/>
    <property type="match status" value="1"/>
</dbReference>
<dbReference type="GO" id="GO:0003700">
    <property type="term" value="F:DNA-binding transcription factor activity"/>
    <property type="evidence" value="ECO:0007669"/>
    <property type="project" value="InterPro"/>
</dbReference>
<evidence type="ECO:0000256" key="1">
    <source>
        <dbReference type="ARBA" id="ARBA00007788"/>
    </source>
</evidence>
<evidence type="ECO:0000313" key="3">
    <source>
        <dbReference type="EMBL" id="AAU24290.2"/>
    </source>
</evidence>
<dbReference type="Pfam" id="PF04545">
    <property type="entry name" value="Sigma70_r4"/>
    <property type="match status" value="1"/>
</dbReference>